<sequence length="418" mass="45506">MDLIRKYFAGELTSAEMYALERHAQDDPMLMDIMLGMEQGDPSMHKADLQDIRKRLELRLQQRPLQRLRYWKVRAVAATILLAAAISILWLMQPGAGGGNEPTLANRQTAPVVRPAEPLADGKAPERGLQATPETNAKAPQQTAVVPDRKAHAAPNKPSPAGQQEERLAMLHDPAEDKKDTLDETVVVGFSQQNTADLTGAVTNVDAVSTGSHSAERGLPLNGRRAGIRIRGIGETSQRLQTITGKVVDPQTEIPMAGVALRLANDSIVVTDSSGSFVITDLSLLSTTTMAGYKPKRMEVTGTDSISIILEPDLAELSEVVIGRGGDKRQAAYRPMPSKGWRAYRRYLKREARQTEGLKGTVVLTFTVGDNGMPTNIRVVRTTNDALNGQAIQLVREGPKWKPGKDGSRTVVELPITF</sequence>
<dbReference type="NCBIfam" id="TIGR01352">
    <property type="entry name" value="tonB_Cterm"/>
    <property type="match status" value="1"/>
</dbReference>
<dbReference type="EMBL" id="FOLL01000016">
    <property type="protein sequence ID" value="SFC62395.1"/>
    <property type="molecule type" value="Genomic_DNA"/>
</dbReference>
<protein>
    <submittedName>
        <fullName evidence="8">TonB family C-terminal domain-containing protein</fullName>
    </submittedName>
</protein>
<evidence type="ECO:0000256" key="3">
    <source>
        <dbReference type="ARBA" id="ARBA00022989"/>
    </source>
</evidence>
<dbReference type="Gene3D" id="3.30.1150.10">
    <property type="match status" value="1"/>
</dbReference>
<keyword evidence="9" id="KW-1185">Reference proteome</keyword>
<feature type="compositionally biased region" description="Polar residues" evidence="5">
    <location>
        <begin position="132"/>
        <end position="144"/>
    </location>
</feature>
<proteinExistence type="predicted"/>
<evidence type="ECO:0000256" key="4">
    <source>
        <dbReference type="ARBA" id="ARBA00023136"/>
    </source>
</evidence>
<keyword evidence="2 6" id="KW-0812">Transmembrane</keyword>
<evidence type="ECO:0000313" key="9">
    <source>
        <dbReference type="Proteomes" id="UP000199577"/>
    </source>
</evidence>
<feature type="transmembrane region" description="Helical" evidence="6">
    <location>
        <begin position="73"/>
        <end position="92"/>
    </location>
</feature>
<evidence type="ECO:0000256" key="1">
    <source>
        <dbReference type="ARBA" id="ARBA00004167"/>
    </source>
</evidence>
<evidence type="ECO:0000259" key="7">
    <source>
        <dbReference type="Pfam" id="PF03544"/>
    </source>
</evidence>
<evidence type="ECO:0000313" key="8">
    <source>
        <dbReference type="EMBL" id="SFC62395.1"/>
    </source>
</evidence>
<evidence type="ECO:0000256" key="5">
    <source>
        <dbReference type="SAM" id="MobiDB-lite"/>
    </source>
</evidence>
<evidence type="ECO:0000256" key="6">
    <source>
        <dbReference type="SAM" id="Phobius"/>
    </source>
</evidence>
<name>A0A1I1KP70_9SPHI</name>
<accession>A0A1I1KP70</accession>
<feature type="region of interest" description="Disordered" evidence="5">
    <location>
        <begin position="116"/>
        <end position="165"/>
    </location>
</feature>
<evidence type="ECO:0000256" key="2">
    <source>
        <dbReference type="ARBA" id="ARBA00022692"/>
    </source>
</evidence>
<dbReference type="InterPro" id="IPR037682">
    <property type="entry name" value="TonB_C"/>
</dbReference>
<dbReference type="InterPro" id="IPR006260">
    <property type="entry name" value="TonB/TolA_C"/>
</dbReference>
<dbReference type="STRING" id="623281.SAMN05421747_116110"/>
<keyword evidence="3 6" id="KW-1133">Transmembrane helix</keyword>
<feature type="domain" description="TonB C-terminal" evidence="7">
    <location>
        <begin position="355"/>
        <end position="418"/>
    </location>
</feature>
<dbReference type="GO" id="GO:0016020">
    <property type="term" value="C:membrane"/>
    <property type="evidence" value="ECO:0007669"/>
    <property type="project" value="UniProtKB-SubCell"/>
</dbReference>
<dbReference type="Pfam" id="PF03544">
    <property type="entry name" value="TonB_C"/>
    <property type="match status" value="1"/>
</dbReference>
<dbReference type="Proteomes" id="UP000199577">
    <property type="component" value="Unassembled WGS sequence"/>
</dbReference>
<gene>
    <name evidence="8" type="ORF">SAMN05421747_116110</name>
</gene>
<dbReference type="InterPro" id="IPR008969">
    <property type="entry name" value="CarboxyPept-like_regulatory"/>
</dbReference>
<keyword evidence="4 6" id="KW-0472">Membrane</keyword>
<dbReference type="AlphaFoldDB" id="A0A1I1KP70"/>
<dbReference type="SUPFAM" id="SSF49464">
    <property type="entry name" value="Carboxypeptidase regulatory domain-like"/>
    <property type="match status" value="1"/>
</dbReference>
<dbReference type="SUPFAM" id="SSF74653">
    <property type="entry name" value="TolA/TonB C-terminal domain"/>
    <property type="match status" value="1"/>
</dbReference>
<dbReference type="GO" id="GO:0055085">
    <property type="term" value="P:transmembrane transport"/>
    <property type="evidence" value="ECO:0007669"/>
    <property type="project" value="InterPro"/>
</dbReference>
<organism evidence="8 9">
    <name type="scientific">Parapedobacter composti</name>
    <dbReference type="NCBI Taxonomy" id="623281"/>
    <lineage>
        <taxon>Bacteria</taxon>
        <taxon>Pseudomonadati</taxon>
        <taxon>Bacteroidota</taxon>
        <taxon>Sphingobacteriia</taxon>
        <taxon>Sphingobacteriales</taxon>
        <taxon>Sphingobacteriaceae</taxon>
        <taxon>Parapedobacter</taxon>
    </lineage>
</organism>
<comment type="subcellular location">
    <subcellularLocation>
        <location evidence="1">Membrane</location>
        <topology evidence="1">Single-pass membrane protein</topology>
    </subcellularLocation>
</comment>
<reference evidence="8 9" key="1">
    <citation type="submission" date="2016-10" db="EMBL/GenBank/DDBJ databases">
        <authorList>
            <person name="de Groot N.N."/>
        </authorList>
    </citation>
    <scope>NUCLEOTIDE SEQUENCE [LARGE SCALE GENOMIC DNA]</scope>
    <source>
        <strain evidence="8 9">DSM 22900</strain>
    </source>
</reference>